<evidence type="ECO:0000256" key="1">
    <source>
        <dbReference type="ARBA" id="ARBA00004389"/>
    </source>
</evidence>
<dbReference type="PANTHER" id="PTHR13036">
    <property type="entry name" value="BETA1,4 MANNOSYLTRANSFERASE"/>
    <property type="match status" value="1"/>
</dbReference>
<dbReference type="EMBL" id="AHZU02000113">
    <property type="protein sequence ID" value="KFG48295.1"/>
    <property type="molecule type" value="Genomic_DNA"/>
</dbReference>
<keyword evidence="6" id="KW-0256">Endoplasmic reticulum</keyword>
<dbReference type="VEuPathDB" id="ToxoDB:TGDOM2_230590"/>
<dbReference type="OrthoDB" id="614844at2759"/>
<evidence type="ECO:0000256" key="4">
    <source>
        <dbReference type="ARBA" id="ARBA00022679"/>
    </source>
</evidence>
<evidence type="ECO:0000313" key="10">
    <source>
        <dbReference type="EMBL" id="KFG48295.1"/>
    </source>
</evidence>
<evidence type="ECO:0000256" key="5">
    <source>
        <dbReference type="ARBA" id="ARBA00022692"/>
    </source>
</evidence>
<evidence type="ECO:0000256" key="6">
    <source>
        <dbReference type="ARBA" id="ARBA00022824"/>
    </source>
</evidence>
<reference evidence="10 11" key="1">
    <citation type="submission" date="2014-02" db="EMBL/GenBank/DDBJ databases">
        <authorList>
            <person name="Sibley D."/>
            <person name="Venepally P."/>
            <person name="Karamycheva S."/>
            <person name="Hadjithomas M."/>
            <person name="Khan A."/>
            <person name="Brunk B."/>
            <person name="Roos D."/>
            <person name="Caler E."/>
            <person name="Lorenzi H."/>
        </authorList>
    </citation>
    <scope>NUCLEOTIDE SEQUENCE [LARGE SCALE GENOMIC DNA]</scope>
    <source>
        <strain evidence="10 11">GAB2-2007-GAL-DOM2</strain>
    </source>
</reference>
<keyword evidence="8 9" id="KW-0472">Membrane</keyword>
<dbReference type="GO" id="GO:0005789">
    <property type="term" value="C:endoplasmic reticulum membrane"/>
    <property type="evidence" value="ECO:0007669"/>
    <property type="project" value="UniProtKB-SubCell"/>
</dbReference>
<proteinExistence type="predicted"/>
<name>A0A086KV77_TOXGO</name>
<evidence type="ECO:0000256" key="8">
    <source>
        <dbReference type="ARBA" id="ARBA00023136"/>
    </source>
</evidence>
<dbReference type="GO" id="GO:0004578">
    <property type="term" value="F:chitobiosyldiphosphodolichol beta-mannosyltransferase activity"/>
    <property type="evidence" value="ECO:0007669"/>
    <property type="project" value="UniProtKB-EC"/>
</dbReference>
<dbReference type="PANTHER" id="PTHR13036:SF0">
    <property type="entry name" value="CHITOBIOSYLDIPHOSPHODOLICHOL BETA-MANNOSYLTRANSFERASE"/>
    <property type="match status" value="1"/>
</dbReference>
<dbReference type="Gene3D" id="3.40.50.2000">
    <property type="entry name" value="Glycogen Phosphorylase B"/>
    <property type="match status" value="1"/>
</dbReference>
<gene>
    <name evidence="10" type="ORF">TGDOM2_230590</name>
</gene>
<evidence type="ECO:0000256" key="7">
    <source>
        <dbReference type="ARBA" id="ARBA00022989"/>
    </source>
</evidence>
<evidence type="ECO:0000256" key="3">
    <source>
        <dbReference type="ARBA" id="ARBA00022676"/>
    </source>
</evidence>
<dbReference type="SMR" id="A0A086KV77"/>
<comment type="subcellular location">
    <subcellularLocation>
        <location evidence="1">Endoplasmic reticulum membrane</location>
        <topology evidence="1">Single-pass membrane protein</topology>
    </subcellularLocation>
</comment>
<feature type="transmembrane region" description="Helical" evidence="9">
    <location>
        <begin position="32"/>
        <end position="53"/>
    </location>
</feature>
<comment type="caution">
    <text evidence="10">The sequence shown here is derived from an EMBL/GenBank/DDBJ whole genome shotgun (WGS) entry which is preliminary data.</text>
</comment>
<organism evidence="10 11">
    <name type="scientific">Toxoplasma gondii GAB2-2007-GAL-DOM2</name>
    <dbReference type="NCBI Taxonomy" id="1130820"/>
    <lineage>
        <taxon>Eukaryota</taxon>
        <taxon>Sar</taxon>
        <taxon>Alveolata</taxon>
        <taxon>Apicomplexa</taxon>
        <taxon>Conoidasida</taxon>
        <taxon>Coccidia</taxon>
        <taxon>Eucoccidiorida</taxon>
        <taxon>Eimeriorina</taxon>
        <taxon>Sarcocystidae</taxon>
        <taxon>Toxoplasma</taxon>
    </lineage>
</organism>
<evidence type="ECO:0000256" key="9">
    <source>
        <dbReference type="SAM" id="Phobius"/>
    </source>
</evidence>
<accession>A0A086KV77</accession>
<dbReference type="SUPFAM" id="SSF53756">
    <property type="entry name" value="UDP-Glycosyltransferase/glycogen phosphorylase"/>
    <property type="match status" value="1"/>
</dbReference>
<comment type="pathway">
    <text evidence="2">Protein modification; protein glycosylation.</text>
</comment>
<dbReference type="InterPro" id="IPR026051">
    <property type="entry name" value="ALG1-like"/>
</dbReference>
<dbReference type="Proteomes" id="UP000028837">
    <property type="component" value="Unassembled WGS sequence"/>
</dbReference>
<keyword evidence="4 10" id="KW-0808">Transferase</keyword>
<keyword evidence="7 9" id="KW-1133">Transmembrane helix</keyword>
<protein>
    <submittedName>
        <fullName evidence="10">Chitobiosyldiphosphodolichol beta-mannosyltransferase</fullName>
        <ecNumber evidence="10">2.4.1.142</ecNumber>
    </submittedName>
</protein>
<sequence length="931" mass="102156">MASDSRAVWAFLQSFSLCVQHAAWWGGMAVVVLALLSFLFVVLAVFQVLLSGWRTRSNRLRDAEDMWKELFHRKGSSNEGAASPSDDLMVIPNSHPNADSPSFSSFAPSPLLSSTSLSSSTLGFLSTSPSSSPLHSCPLSNSASHSGSSSCDSSPTVGSRFPSVVHVVIVVLGDLARSPRMIYHAQALASSISPPPIIHVIAYTSTPVPPSLSRLPFLQIHSLPVFALDRLRRFFPGPFVFVFLFFKLLQQTAALSCLLLCLLRRLGRRSGDGAASRPGSGTQSSALLRQRPLVLVQAPPALPTVLVCGVTSRLMGAKMLLDWHNFGFTLMFPERKKEEGSSAKMSPLHAFAKTLAAHAEGWGGRLAAAALCVSKAMQETLNQKWGLRAAVLYDHPNAQIRPIDLGERHQIAVKYMRLPSDFESASRRPGDASKPLCGRARCQDGERKHEFSGKQVLRSIHDAATRLADHSEGDCETSEGLSSDPDSQRFAAFVEDCDGEGTGAIPQTGRVSRLFPGVPADQRNTEHLGQQPHSPRTHLLRQWTFPVQICRKNCGTSNDKANAREKESLELVETTLVSRARLVCGSRSEEPAVNPSSETPVQGGSRTCECCQVSVEIRRERPAVLLTATSWTGDEDMDLFLHALRRYDSEREWEVRSLEKSQLDSCRRPYARDCNTTPEALLPPLLVLISGRGPKKNQWLQRARQCQFRHIAIRTLFATLDDYYKLLAAVDVGVCVHTSSSGIDLPMKVVDLKGAGVPVCAYEFPAIHELVQDGQDALLFVSAEGLCAKLQQLLRRFPLAFDEAVESWQQLTFLPTSFSACAHARGSKATQKCDFSESNASPLQADDPKCEASSPCHTDEQSACQSQGHSDACPERASPAPRCASPLHVTGGHNLFEMRRFSESHRMGSFQQEWRRTVLPILRKLTEYSNP</sequence>
<feature type="transmembrane region" description="Helical" evidence="9">
    <location>
        <begin position="239"/>
        <end position="263"/>
    </location>
</feature>
<keyword evidence="5 9" id="KW-0812">Transmembrane</keyword>
<dbReference type="EC" id="2.4.1.142" evidence="10"/>
<dbReference type="Pfam" id="PF13692">
    <property type="entry name" value="Glyco_trans_1_4"/>
    <property type="match status" value="1"/>
</dbReference>
<dbReference type="AlphaFoldDB" id="A0A086KV77"/>
<keyword evidence="3 10" id="KW-0328">Glycosyltransferase</keyword>
<evidence type="ECO:0000313" key="11">
    <source>
        <dbReference type="Proteomes" id="UP000028837"/>
    </source>
</evidence>
<evidence type="ECO:0000256" key="2">
    <source>
        <dbReference type="ARBA" id="ARBA00004922"/>
    </source>
</evidence>